<dbReference type="InterPro" id="IPR018662">
    <property type="entry name" value="DUF2095"/>
</dbReference>
<name>F8AHH2_PYRYC</name>
<sequence>MALAMERKEDIKKKNPIDELPWQEYELEEFKEKFPALAKELDGEEGLPIEGIRLDEYQFLKEEEEGIDFSGYNPTIIDFLRRCETDEEALEIINWMEKRGEITSEIAKELRVTLVHKGVRAFGPKKEWGWYERHGKH</sequence>
<dbReference type="KEGG" id="pya:PYCH_04810"/>
<dbReference type="AlphaFoldDB" id="F8AHH2"/>
<reference evidence="1 2" key="1">
    <citation type="journal article" date="2011" name="J. Bacteriol.">
        <title>Complete genome sequence of the obligate piezophilic hyperthermophilic archaeon Pyrococcus yayanosii CH1.</title>
        <authorList>
            <person name="Jun X."/>
            <person name="Lupeng L."/>
            <person name="Minjuan X."/>
            <person name="Oger P."/>
            <person name="Fengping W."/>
            <person name="Jebbar M."/>
            <person name="Xiang X."/>
        </authorList>
    </citation>
    <scope>NUCLEOTIDE SEQUENCE [LARGE SCALE GENOMIC DNA]</scope>
    <source>
        <strain evidence="2">CH1 / JCM 16557</strain>
    </source>
</reference>
<dbReference type="EMBL" id="CP002779">
    <property type="protein sequence ID" value="AEH24171.1"/>
    <property type="molecule type" value="Genomic_DNA"/>
</dbReference>
<dbReference type="eggNOG" id="arCOG05763">
    <property type="taxonomic scope" value="Archaea"/>
</dbReference>
<dbReference type="STRING" id="529709.PYCH_04810"/>
<evidence type="ECO:0000313" key="2">
    <source>
        <dbReference type="Proteomes" id="UP000008386"/>
    </source>
</evidence>
<protein>
    <recommendedName>
        <fullName evidence="3">DUF2095 domain-containing protein</fullName>
    </recommendedName>
</protein>
<evidence type="ECO:0000313" key="1">
    <source>
        <dbReference type="EMBL" id="AEH24171.1"/>
    </source>
</evidence>
<organism evidence="1 2">
    <name type="scientific">Pyrococcus yayanosii (strain CH1 / JCM 16557)</name>
    <dbReference type="NCBI Taxonomy" id="529709"/>
    <lineage>
        <taxon>Archaea</taxon>
        <taxon>Methanobacteriati</taxon>
        <taxon>Methanobacteriota</taxon>
        <taxon>Thermococci</taxon>
        <taxon>Thermococcales</taxon>
        <taxon>Thermococcaceae</taxon>
        <taxon>Pyrococcus</taxon>
    </lineage>
</organism>
<gene>
    <name evidence="1" type="ordered locus">PYCH_04810</name>
</gene>
<proteinExistence type="predicted"/>
<evidence type="ECO:0008006" key="3">
    <source>
        <dbReference type="Google" id="ProtNLM"/>
    </source>
</evidence>
<dbReference type="Proteomes" id="UP000008386">
    <property type="component" value="Chromosome"/>
</dbReference>
<dbReference type="HOGENOM" id="CLU_1922875_0_0_2"/>
<dbReference type="Pfam" id="PF09868">
    <property type="entry name" value="DUF2095"/>
    <property type="match status" value="1"/>
</dbReference>
<keyword evidence="2" id="KW-1185">Reference proteome</keyword>
<accession>F8AHH2</accession>